<dbReference type="PATRIC" id="fig|423471.3.peg.5322"/>
<dbReference type="Proteomes" id="UP000003477">
    <property type="component" value="Unassembled WGS sequence"/>
</dbReference>
<gene>
    <name evidence="1" type="ORF">CWATWH0003_B044</name>
</gene>
<protein>
    <submittedName>
        <fullName evidence="1">Uncharacterized protein</fullName>
    </submittedName>
</protein>
<dbReference type="AlphaFoldDB" id="G5JE57"/>
<organism evidence="1 2">
    <name type="scientific">Crocosphaera watsonii WH 0003</name>
    <dbReference type="NCBI Taxonomy" id="423471"/>
    <lineage>
        <taxon>Bacteria</taxon>
        <taxon>Bacillati</taxon>
        <taxon>Cyanobacteriota</taxon>
        <taxon>Cyanophyceae</taxon>
        <taxon>Oscillatoriophycideae</taxon>
        <taxon>Chroococcales</taxon>
        <taxon>Aphanothecaceae</taxon>
        <taxon>Crocosphaera</taxon>
    </lineage>
</organism>
<proteinExistence type="predicted"/>
<reference evidence="1 2" key="1">
    <citation type="journal article" date="2011" name="Front. Microbiol.">
        <title>Two Strains of Crocosphaera watsonii with Highly Conserved Genomes are Distinguished by Strain-Specific Features.</title>
        <authorList>
            <person name="Bench S.R."/>
            <person name="Ilikchyan I.N."/>
            <person name="Tripp H.J."/>
            <person name="Zehr J.P."/>
        </authorList>
    </citation>
    <scope>NUCLEOTIDE SEQUENCE [LARGE SCALE GENOMIC DNA]</scope>
    <source>
        <strain evidence="1 2">WH 0003</strain>
    </source>
</reference>
<comment type="caution">
    <text evidence="1">The sequence shown here is derived from an EMBL/GenBank/DDBJ whole genome shotgun (WGS) entry which is preliminary data.</text>
</comment>
<sequence>MTRENIGFDKEFGLDSSLIGQFDYWFDNTFRNYNLADIEKN</sequence>
<dbReference type="EMBL" id="AESD01000929">
    <property type="protein sequence ID" value="EHJ09528.1"/>
    <property type="molecule type" value="Genomic_DNA"/>
</dbReference>
<evidence type="ECO:0000313" key="2">
    <source>
        <dbReference type="Proteomes" id="UP000003477"/>
    </source>
</evidence>
<evidence type="ECO:0000313" key="1">
    <source>
        <dbReference type="EMBL" id="EHJ09528.1"/>
    </source>
</evidence>
<name>G5JE57_CROWT</name>
<accession>G5JE57</accession>